<dbReference type="RefSeq" id="WP_126295868.1">
    <property type="nucleotide sequence ID" value="NZ_JAXUAO010000201.1"/>
</dbReference>
<feature type="transmembrane region" description="Helical" evidence="8">
    <location>
        <begin position="12"/>
        <end position="34"/>
    </location>
</feature>
<keyword evidence="6 8" id="KW-1133">Transmembrane helix</keyword>
<evidence type="ECO:0000256" key="8">
    <source>
        <dbReference type="SAM" id="Phobius"/>
    </source>
</evidence>
<protein>
    <submittedName>
        <fullName evidence="10">MFS transporter</fullName>
    </submittedName>
</protein>
<dbReference type="Proteomes" id="UP000276349">
    <property type="component" value="Unassembled WGS sequence"/>
</dbReference>
<keyword evidence="4" id="KW-1003">Cell membrane</keyword>
<evidence type="ECO:0000259" key="9">
    <source>
        <dbReference type="PROSITE" id="PS50850"/>
    </source>
</evidence>
<sequence>MFTKGYSIKDKQFWIVVMSLGFASLFTFAAFYSFQPLLPIFVEEYSISVSYSSMSMSVTTVSLIAGLIVLGFLSDRNGRVLFIKLSIFLSILPFLIIPFIDSYFVIIMLRFVQGFTLAGVPAAALAYIGEEIDLKSSHIATALYISSNPLGGMIGRILAGFISERFHWQLSLFIIVIFGLIIFLFVLFALPKSRNFTPSPKSFKEDLIGFSYHLKNPSLLLMFGLGIVLQIAFTGTWTYLPFHLTSPPFSLSLETISFIYFTYSFGIIGAPIASWLSSRFTLERVRSSSIVILTFGVLCTLHSSLIFVLIGLCVLCFGFFTAHSLTAAYVSKNATHLKGSASSLYLVSYYIGVASGSTLIGPLWESWGWRGIVYFMTILPIVYLIFFHLSLKQLKKKGEVAS</sequence>
<dbReference type="InterPro" id="IPR020846">
    <property type="entry name" value="MFS_dom"/>
</dbReference>
<proteinExistence type="inferred from homology"/>
<feature type="transmembrane region" description="Helical" evidence="8">
    <location>
        <begin position="54"/>
        <end position="73"/>
    </location>
</feature>
<dbReference type="InterPro" id="IPR036259">
    <property type="entry name" value="MFS_trans_sf"/>
</dbReference>
<feature type="transmembrane region" description="Helical" evidence="8">
    <location>
        <begin position="260"/>
        <end position="278"/>
    </location>
</feature>
<keyword evidence="5 8" id="KW-0812">Transmembrane</keyword>
<dbReference type="OrthoDB" id="63984at2"/>
<dbReference type="Gene3D" id="1.20.1250.20">
    <property type="entry name" value="MFS general substrate transporter like domains"/>
    <property type="match status" value="1"/>
</dbReference>
<dbReference type="Pfam" id="PF07690">
    <property type="entry name" value="MFS_1"/>
    <property type="match status" value="1"/>
</dbReference>
<dbReference type="PANTHER" id="PTHR43271:SF1">
    <property type="entry name" value="INNER MEMBRANE TRANSPORT PROTEIN YNFM"/>
    <property type="match status" value="1"/>
</dbReference>
<dbReference type="CDD" id="cd17324">
    <property type="entry name" value="MFS_NepI_like"/>
    <property type="match status" value="1"/>
</dbReference>
<feature type="transmembrane region" description="Helical" evidence="8">
    <location>
        <begin position="80"/>
        <end position="100"/>
    </location>
</feature>
<feature type="domain" description="Major facilitator superfamily (MFS) profile" evidence="9">
    <location>
        <begin position="16"/>
        <end position="395"/>
    </location>
</feature>
<keyword evidence="3" id="KW-0813">Transport</keyword>
<dbReference type="AlphaFoldDB" id="A0A3S0JI40"/>
<dbReference type="PROSITE" id="PS50850">
    <property type="entry name" value="MFS"/>
    <property type="match status" value="1"/>
</dbReference>
<name>A0A3S0JI40_9BACI</name>
<evidence type="ECO:0000313" key="11">
    <source>
        <dbReference type="Proteomes" id="UP000276349"/>
    </source>
</evidence>
<dbReference type="GO" id="GO:0005886">
    <property type="term" value="C:plasma membrane"/>
    <property type="evidence" value="ECO:0007669"/>
    <property type="project" value="UniProtKB-SubCell"/>
</dbReference>
<feature type="transmembrane region" description="Helical" evidence="8">
    <location>
        <begin position="290"/>
        <end position="323"/>
    </location>
</feature>
<feature type="transmembrane region" description="Helical" evidence="8">
    <location>
        <begin position="168"/>
        <end position="190"/>
    </location>
</feature>
<evidence type="ECO:0000256" key="1">
    <source>
        <dbReference type="ARBA" id="ARBA00004651"/>
    </source>
</evidence>
<reference evidence="10 11" key="1">
    <citation type="submission" date="2018-12" db="EMBL/GenBank/DDBJ databases">
        <authorList>
            <person name="Yu L."/>
        </authorList>
    </citation>
    <scope>NUCLEOTIDE SEQUENCE [LARGE SCALE GENOMIC DNA]</scope>
    <source>
        <strain evidence="10 11">S5H2222</strain>
    </source>
</reference>
<dbReference type="SUPFAM" id="SSF103473">
    <property type="entry name" value="MFS general substrate transporter"/>
    <property type="match status" value="1"/>
</dbReference>
<evidence type="ECO:0000256" key="5">
    <source>
        <dbReference type="ARBA" id="ARBA00022692"/>
    </source>
</evidence>
<gene>
    <name evidence="10" type="ORF">EKG35_17650</name>
</gene>
<keyword evidence="7 8" id="KW-0472">Membrane</keyword>
<feature type="transmembrane region" description="Helical" evidence="8">
    <location>
        <begin position="219"/>
        <end position="240"/>
    </location>
</feature>
<comment type="similarity">
    <text evidence="2">Belongs to the major facilitator superfamily.</text>
</comment>
<feature type="transmembrane region" description="Helical" evidence="8">
    <location>
        <begin position="371"/>
        <end position="391"/>
    </location>
</feature>
<evidence type="ECO:0000313" key="10">
    <source>
        <dbReference type="EMBL" id="RTQ88587.1"/>
    </source>
</evidence>
<accession>A0A3S0JI40</accession>
<keyword evidence="11" id="KW-1185">Reference proteome</keyword>
<evidence type="ECO:0000256" key="4">
    <source>
        <dbReference type="ARBA" id="ARBA00022475"/>
    </source>
</evidence>
<evidence type="ECO:0000256" key="6">
    <source>
        <dbReference type="ARBA" id="ARBA00022989"/>
    </source>
</evidence>
<comment type="caution">
    <text evidence="10">The sequence shown here is derived from an EMBL/GenBank/DDBJ whole genome shotgun (WGS) entry which is preliminary data.</text>
</comment>
<dbReference type="PANTHER" id="PTHR43271">
    <property type="entry name" value="BLL2771 PROTEIN"/>
    <property type="match status" value="1"/>
</dbReference>
<feature type="transmembrane region" description="Helical" evidence="8">
    <location>
        <begin position="343"/>
        <end position="364"/>
    </location>
</feature>
<dbReference type="InterPro" id="IPR011701">
    <property type="entry name" value="MFS"/>
</dbReference>
<organism evidence="10 11">
    <name type="scientific">Lysinibacillus telephonicus</name>
    <dbReference type="NCBI Taxonomy" id="1714840"/>
    <lineage>
        <taxon>Bacteria</taxon>
        <taxon>Bacillati</taxon>
        <taxon>Bacillota</taxon>
        <taxon>Bacilli</taxon>
        <taxon>Bacillales</taxon>
        <taxon>Bacillaceae</taxon>
        <taxon>Lysinibacillus</taxon>
    </lineage>
</organism>
<evidence type="ECO:0000256" key="7">
    <source>
        <dbReference type="ARBA" id="ARBA00023136"/>
    </source>
</evidence>
<comment type="subcellular location">
    <subcellularLocation>
        <location evidence="1">Cell membrane</location>
        <topology evidence="1">Multi-pass membrane protein</topology>
    </subcellularLocation>
</comment>
<dbReference type="EMBL" id="RXNR01000076">
    <property type="protein sequence ID" value="RTQ88587.1"/>
    <property type="molecule type" value="Genomic_DNA"/>
</dbReference>
<evidence type="ECO:0000256" key="2">
    <source>
        <dbReference type="ARBA" id="ARBA00008335"/>
    </source>
</evidence>
<dbReference type="GO" id="GO:0022857">
    <property type="term" value="F:transmembrane transporter activity"/>
    <property type="evidence" value="ECO:0007669"/>
    <property type="project" value="InterPro"/>
</dbReference>
<evidence type="ECO:0000256" key="3">
    <source>
        <dbReference type="ARBA" id="ARBA00022448"/>
    </source>
</evidence>